<gene>
    <name evidence="2" type="ORF">ET33_05415</name>
</gene>
<dbReference type="eggNOG" id="ENOG5033AE9">
    <property type="taxonomic scope" value="Bacteria"/>
</dbReference>
<protein>
    <recommendedName>
        <fullName evidence="4">DUF4179 domain-containing protein</fullName>
    </recommendedName>
</protein>
<keyword evidence="1" id="KW-0812">Transmembrane</keyword>
<feature type="transmembrane region" description="Helical" evidence="1">
    <location>
        <begin position="57"/>
        <end position="76"/>
    </location>
</feature>
<evidence type="ECO:0000256" key="1">
    <source>
        <dbReference type="SAM" id="Phobius"/>
    </source>
</evidence>
<dbReference type="OrthoDB" id="2651437at2"/>
<organism evidence="2 3">
    <name type="scientific">Paenibacillus tyrfis</name>
    <dbReference type="NCBI Taxonomy" id="1501230"/>
    <lineage>
        <taxon>Bacteria</taxon>
        <taxon>Bacillati</taxon>
        <taxon>Bacillota</taxon>
        <taxon>Bacilli</taxon>
        <taxon>Bacillales</taxon>
        <taxon>Paenibacillaceae</taxon>
        <taxon>Paenibacillus</taxon>
    </lineage>
</organism>
<dbReference type="EMBL" id="JNVM01000012">
    <property type="protein sequence ID" value="KEQ25127.1"/>
    <property type="molecule type" value="Genomic_DNA"/>
</dbReference>
<name>A0A081P354_9BACL</name>
<dbReference type="AlphaFoldDB" id="A0A081P354"/>
<dbReference type="RefSeq" id="WP_036683667.1">
    <property type="nucleotide sequence ID" value="NZ_JNVM01000012.1"/>
</dbReference>
<reference evidence="2 3" key="1">
    <citation type="submission" date="2014-06" db="EMBL/GenBank/DDBJ databases">
        <title>Draft genome sequence of Paenibacillus sp. MSt1.</title>
        <authorList>
            <person name="Aw Y.K."/>
            <person name="Ong K.S."/>
            <person name="Gan H.M."/>
            <person name="Lee S.M."/>
        </authorList>
    </citation>
    <scope>NUCLEOTIDE SEQUENCE [LARGE SCALE GENOMIC DNA]</scope>
    <source>
        <strain evidence="2 3">MSt1</strain>
    </source>
</reference>
<comment type="caution">
    <text evidence="2">The sequence shown here is derived from an EMBL/GenBank/DDBJ whole genome shotgun (WGS) entry which is preliminary data.</text>
</comment>
<evidence type="ECO:0000313" key="3">
    <source>
        <dbReference type="Proteomes" id="UP000028123"/>
    </source>
</evidence>
<evidence type="ECO:0008006" key="4">
    <source>
        <dbReference type="Google" id="ProtNLM"/>
    </source>
</evidence>
<accession>A0A081P354</accession>
<dbReference type="Proteomes" id="UP000028123">
    <property type="component" value="Unassembled WGS sequence"/>
</dbReference>
<keyword evidence="1" id="KW-0472">Membrane</keyword>
<sequence length="521" mass="59277">MLKSVRDKQVKEELTQSLQELPVPASLLQFAKDVPDMAESLPAIPARRPIRQRSRKARFTIAAACALAVVASVGAAQVSPTFADMVKGIPGFSGVLSWLDEMRGYDGVRNAHSYGYEPAEPVVKQFGDVTIGISDVYLTGDKLFYKTFVKSDEIKKNAFKRDNGGWDADWRNTTDYLFHIVDFKEIRGGGSGGIIMSDDSTKEPIYAGTHSFTLTPQQVQDFMNKNPKELRFSVSKVQPGQQNAEFLFEISVPFDKSQWREDLIVPLHQQVEVAGDPDLPSFALDQVKITPTNTHLDVKIQQGSNYYLEFRQVYDYERKFDPYLTDDKGNKYPLQVDSPQKMYDSLARPGDWDGNKMEFMSSPYFDPSVKRLTLHLNGFQLTEKTPSASFTLSPGEKLPKTVRFKDKQFTIVGTSYKKGYLWLKIKKDRPEDVRLGIQFGIPQDHRKAYTEKIENTPELKELYEPRPGVAVIDGVARSERPEDDYFEASIRTPEQDSYEITMLRNSNPIPLKKEITFEIRK</sequence>
<proteinExistence type="predicted"/>
<keyword evidence="3" id="KW-1185">Reference proteome</keyword>
<keyword evidence="1" id="KW-1133">Transmembrane helix</keyword>
<evidence type="ECO:0000313" key="2">
    <source>
        <dbReference type="EMBL" id="KEQ25127.1"/>
    </source>
</evidence>